<organism evidence="2 3">
    <name type="scientific">Microbispora maris</name>
    <dbReference type="NCBI Taxonomy" id="3144104"/>
    <lineage>
        <taxon>Bacteria</taxon>
        <taxon>Bacillati</taxon>
        <taxon>Actinomycetota</taxon>
        <taxon>Actinomycetes</taxon>
        <taxon>Streptosporangiales</taxon>
        <taxon>Streptosporangiaceae</taxon>
        <taxon>Microbispora</taxon>
    </lineage>
</organism>
<dbReference type="Proteomes" id="UP001447516">
    <property type="component" value="Unassembled WGS sequence"/>
</dbReference>
<dbReference type="EMBL" id="JBDJAW010000025">
    <property type="protein sequence ID" value="MEN3538702.1"/>
    <property type="molecule type" value="Genomic_DNA"/>
</dbReference>
<evidence type="ECO:0000256" key="1">
    <source>
        <dbReference type="SAM" id="Phobius"/>
    </source>
</evidence>
<keyword evidence="3" id="KW-1185">Reference proteome</keyword>
<keyword evidence="1" id="KW-0812">Transmembrane</keyword>
<accession>A0ABV0ATU2</accession>
<name>A0ABV0ATU2_9ACTN</name>
<keyword evidence="1" id="KW-0472">Membrane</keyword>
<comment type="caution">
    <text evidence="2">The sequence shown here is derived from an EMBL/GenBank/DDBJ whole genome shotgun (WGS) entry which is preliminary data.</text>
</comment>
<protein>
    <submittedName>
        <fullName evidence="2">Uncharacterized protein</fullName>
    </submittedName>
</protein>
<proteinExistence type="predicted"/>
<evidence type="ECO:0000313" key="2">
    <source>
        <dbReference type="EMBL" id="MEN3538702.1"/>
    </source>
</evidence>
<gene>
    <name evidence="2" type="ORF">AAH991_26565</name>
</gene>
<feature type="transmembrane region" description="Helical" evidence="1">
    <location>
        <begin position="44"/>
        <end position="65"/>
    </location>
</feature>
<reference evidence="2 3" key="1">
    <citation type="submission" date="2024-05" db="EMBL/GenBank/DDBJ databases">
        <title>Microbispora sp.ZYX-F-249.</title>
        <authorList>
            <person name="Xie H."/>
        </authorList>
    </citation>
    <scope>NUCLEOTIDE SEQUENCE [LARGE SCALE GENOMIC DNA]</scope>
    <source>
        <strain evidence="2 3">ZYX-F-249</strain>
    </source>
</reference>
<dbReference type="RefSeq" id="WP_346228626.1">
    <property type="nucleotide sequence ID" value="NZ_JBDJAW010000025.1"/>
</dbReference>
<sequence length="87" mass="9828">MKQYRRSIWYRAGRGLALINIGWMAAGSYFVLVVNGNERPWPLLHIWIFSAIQLVVLLSSVIGWLRYQASKPEPLEGQVADTDPGVS</sequence>
<keyword evidence="1" id="KW-1133">Transmembrane helix</keyword>
<feature type="transmembrane region" description="Helical" evidence="1">
    <location>
        <begin position="12"/>
        <end position="32"/>
    </location>
</feature>
<evidence type="ECO:0000313" key="3">
    <source>
        <dbReference type="Proteomes" id="UP001447516"/>
    </source>
</evidence>